<feature type="compositionally biased region" description="Polar residues" evidence="1">
    <location>
        <begin position="66"/>
        <end position="86"/>
    </location>
</feature>
<dbReference type="HOGENOM" id="CLU_2241004_0_0_1"/>
<name>A0A0E0NCA3_ORYRU</name>
<keyword evidence="3" id="KW-1185">Reference proteome</keyword>
<dbReference type="EnsemblPlants" id="ORUFI02G10240.1">
    <property type="protein sequence ID" value="ORUFI02G10240.1"/>
    <property type="gene ID" value="ORUFI02G10240"/>
</dbReference>
<sequence>MDVGRRETEGCAALLLCCSAARVLEAEALKYIRRRCTGHEPPAVAPATSGGAGKQQKKAVEKLTAAGSTESSLTNGCSNNAGQDPATTLYRPYVNFDNEDKSSHA</sequence>
<evidence type="ECO:0000313" key="3">
    <source>
        <dbReference type="Proteomes" id="UP000008022"/>
    </source>
</evidence>
<protein>
    <submittedName>
        <fullName evidence="2">Uncharacterized protein</fullName>
    </submittedName>
</protein>
<feature type="region of interest" description="Disordered" evidence="1">
    <location>
        <begin position="39"/>
        <end position="105"/>
    </location>
</feature>
<evidence type="ECO:0000256" key="1">
    <source>
        <dbReference type="SAM" id="MobiDB-lite"/>
    </source>
</evidence>
<reference evidence="2" key="2">
    <citation type="submission" date="2015-06" db="UniProtKB">
        <authorList>
            <consortium name="EnsemblPlants"/>
        </authorList>
    </citation>
    <scope>IDENTIFICATION</scope>
</reference>
<dbReference type="Gramene" id="ORUFI02G10240.1">
    <property type="protein sequence ID" value="ORUFI02G10240.1"/>
    <property type="gene ID" value="ORUFI02G10240"/>
</dbReference>
<evidence type="ECO:0000313" key="2">
    <source>
        <dbReference type="EnsemblPlants" id="ORUFI02G10240.1"/>
    </source>
</evidence>
<organism evidence="2 3">
    <name type="scientific">Oryza rufipogon</name>
    <name type="common">Brownbeard rice</name>
    <name type="synonym">Asian wild rice</name>
    <dbReference type="NCBI Taxonomy" id="4529"/>
    <lineage>
        <taxon>Eukaryota</taxon>
        <taxon>Viridiplantae</taxon>
        <taxon>Streptophyta</taxon>
        <taxon>Embryophyta</taxon>
        <taxon>Tracheophyta</taxon>
        <taxon>Spermatophyta</taxon>
        <taxon>Magnoliopsida</taxon>
        <taxon>Liliopsida</taxon>
        <taxon>Poales</taxon>
        <taxon>Poaceae</taxon>
        <taxon>BOP clade</taxon>
        <taxon>Oryzoideae</taxon>
        <taxon>Oryzeae</taxon>
        <taxon>Oryzinae</taxon>
        <taxon>Oryza</taxon>
    </lineage>
</organism>
<dbReference type="AlphaFoldDB" id="A0A0E0NCA3"/>
<reference evidence="3" key="1">
    <citation type="submission" date="2013-06" db="EMBL/GenBank/DDBJ databases">
        <authorList>
            <person name="Zhao Q."/>
        </authorList>
    </citation>
    <scope>NUCLEOTIDE SEQUENCE</scope>
    <source>
        <strain evidence="3">cv. W1943</strain>
    </source>
</reference>
<accession>A0A0E0NCA3</accession>
<dbReference type="Proteomes" id="UP000008022">
    <property type="component" value="Unassembled WGS sequence"/>
</dbReference>
<proteinExistence type="predicted"/>